<dbReference type="NCBIfam" id="TIGR02523">
    <property type="entry name" value="type_IV_pilV"/>
    <property type="match status" value="1"/>
</dbReference>
<reference evidence="2" key="1">
    <citation type="journal article" date="2019" name="Int. J. Syst. Evol. Microbiol.">
        <title>The Global Catalogue of Microorganisms (GCM) 10K type strain sequencing project: providing services to taxonomists for standard genome sequencing and annotation.</title>
        <authorList>
            <consortium name="The Broad Institute Genomics Platform"/>
            <consortium name="The Broad Institute Genome Sequencing Center for Infectious Disease"/>
            <person name="Wu L."/>
            <person name="Ma J."/>
        </authorList>
    </citation>
    <scope>NUCLEOTIDE SEQUENCE [LARGE SCALE GENOMIC DNA]</scope>
    <source>
        <strain evidence="2">JCM 11590</strain>
    </source>
</reference>
<keyword evidence="2" id="KW-1185">Reference proteome</keyword>
<accession>A0ABQ2CG35</accession>
<sequence>MRQNGFSLLEVVISLLLLAVGALGAVMMQTSALRLSTSAADRTQASFIAYDLLDRVRANAVELEHYAVSVGPGCRADAPTTPASIRATDLADFTHAVSCLLPGGQGAVTIAGQRATVTLSWSEERILADAGSASLTVSALIGGQP</sequence>
<name>A0ABQ2CG35_9GAMM</name>
<organism evidence="1 2">
    <name type="scientific">Halopseudomonas pertucinogena</name>
    <dbReference type="NCBI Taxonomy" id="86175"/>
    <lineage>
        <taxon>Bacteria</taxon>
        <taxon>Pseudomonadati</taxon>
        <taxon>Pseudomonadota</taxon>
        <taxon>Gammaproteobacteria</taxon>
        <taxon>Pseudomonadales</taxon>
        <taxon>Pseudomonadaceae</taxon>
        <taxon>Halopseudomonas</taxon>
    </lineage>
</organism>
<dbReference type="InterPro" id="IPR012902">
    <property type="entry name" value="N_methyl_site"/>
</dbReference>
<proteinExistence type="predicted"/>
<gene>
    <name evidence="1" type="ORF">GCM10009083_00220</name>
</gene>
<protein>
    <submittedName>
        <fullName evidence="1">Type IV pilus modification protein PilV</fullName>
    </submittedName>
</protein>
<comment type="caution">
    <text evidence="1">The sequence shown here is derived from an EMBL/GenBank/DDBJ whole genome shotgun (WGS) entry which is preliminary data.</text>
</comment>
<evidence type="ECO:0000313" key="2">
    <source>
        <dbReference type="Proteomes" id="UP000633263"/>
    </source>
</evidence>
<dbReference type="NCBIfam" id="TIGR02532">
    <property type="entry name" value="IV_pilin_GFxxxE"/>
    <property type="match status" value="1"/>
</dbReference>
<dbReference type="InterPro" id="IPR013362">
    <property type="entry name" value="Pilus_4_PilV"/>
</dbReference>
<dbReference type="EMBL" id="BMNN01000001">
    <property type="protein sequence ID" value="GGI87828.1"/>
    <property type="molecule type" value="Genomic_DNA"/>
</dbReference>
<dbReference type="Pfam" id="PF07963">
    <property type="entry name" value="N_methyl"/>
    <property type="match status" value="1"/>
</dbReference>
<dbReference type="Proteomes" id="UP000633263">
    <property type="component" value="Unassembled WGS sequence"/>
</dbReference>
<evidence type="ECO:0000313" key="1">
    <source>
        <dbReference type="EMBL" id="GGI87828.1"/>
    </source>
</evidence>